<accession>A0A0E9R794</accession>
<dbReference type="EMBL" id="GBXM01083603">
    <property type="protein sequence ID" value="JAH24974.1"/>
    <property type="molecule type" value="Transcribed_RNA"/>
</dbReference>
<protein>
    <submittedName>
        <fullName evidence="1">Uncharacterized protein</fullName>
    </submittedName>
</protein>
<sequence length="26" mass="3017">MKVKLLKLKQSTLSTYVRHISKDVSL</sequence>
<reference evidence="1" key="2">
    <citation type="journal article" date="2015" name="Fish Shellfish Immunol.">
        <title>Early steps in the European eel (Anguilla anguilla)-Vibrio vulnificus interaction in the gills: Role of the RtxA13 toxin.</title>
        <authorList>
            <person name="Callol A."/>
            <person name="Pajuelo D."/>
            <person name="Ebbesson L."/>
            <person name="Teles M."/>
            <person name="MacKenzie S."/>
            <person name="Amaro C."/>
        </authorList>
    </citation>
    <scope>NUCLEOTIDE SEQUENCE</scope>
</reference>
<evidence type="ECO:0000313" key="1">
    <source>
        <dbReference type="EMBL" id="JAH24974.1"/>
    </source>
</evidence>
<reference evidence="1" key="1">
    <citation type="submission" date="2014-11" db="EMBL/GenBank/DDBJ databases">
        <authorList>
            <person name="Amaro Gonzalez C."/>
        </authorList>
    </citation>
    <scope>NUCLEOTIDE SEQUENCE</scope>
</reference>
<dbReference type="AlphaFoldDB" id="A0A0E9R794"/>
<organism evidence="1">
    <name type="scientific">Anguilla anguilla</name>
    <name type="common">European freshwater eel</name>
    <name type="synonym">Muraena anguilla</name>
    <dbReference type="NCBI Taxonomy" id="7936"/>
    <lineage>
        <taxon>Eukaryota</taxon>
        <taxon>Metazoa</taxon>
        <taxon>Chordata</taxon>
        <taxon>Craniata</taxon>
        <taxon>Vertebrata</taxon>
        <taxon>Euteleostomi</taxon>
        <taxon>Actinopterygii</taxon>
        <taxon>Neopterygii</taxon>
        <taxon>Teleostei</taxon>
        <taxon>Anguilliformes</taxon>
        <taxon>Anguillidae</taxon>
        <taxon>Anguilla</taxon>
    </lineage>
</organism>
<name>A0A0E9R794_ANGAN</name>
<proteinExistence type="predicted"/>